<dbReference type="InterPro" id="IPR005312">
    <property type="entry name" value="DUF1759"/>
</dbReference>
<dbReference type="Proteomes" id="UP000007819">
    <property type="component" value="Chromosome X"/>
</dbReference>
<proteinExistence type="predicted"/>
<name>A0A8R2F7Y4_ACYPI</name>
<dbReference type="PROSITE" id="PS50158">
    <property type="entry name" value="ZF_CCHC"/>
    <property type="match status" value="1"/>
</dbReference>
<keyword evidence="1" id="KW-0862">Zinc</keyword>
<reference evidence="4" key="1">
    <citation type="submission" date="2010-06" db="EMBL/GenBank/DDBJ databases">
        <authorList>
            <person name="Jiang H."/>
            <person name="Abraham K."/>
            <person name="Ali S."/>
            <person name="Alsbrooks S.L."/>
            <person name="Anim B.N."/>
            <person name="Anosike U.S."/>
            <person name="Attaway T."/>
            <person name="Bandaranaike D.P."/>
            <person name="Battles P.K."/>
            <person name="Bell S.N."/>
            <person name="Bell A.V."/>
            <person name="Beltran B."/>
            <person name="Bickham C."/>
            <person name="Bustamante Y."/>
            <person name="Caleb T."/>
            <person name="Canada A."/>
            <person name="Cardenas V."/>
            <person name="Carter K."/>
            <person name="Chacko J."/>
            <person name="Chandrabose M.N."/>
            <person name="Chavez D."/>
            <person name="Chavez A."/>
            <person name="Chen L."/>
            <person name="Chu H.-S."/>
            <person name="Claassen K.J."/>
            <person name="Cockrell R."/>
            <person name="Collins M."/>
            <person name="Cooper J.A."/>
            <person name="Cree A."/>
            <person name="Curry S.M."/>
            <person name="Da Y."/>
            <person name="Dao M.D."/>
            <person name="Das B."/>
            <person name="Davila M.-L."/>
            <person name="Davy-Carroll L."/>
            <person name="Denson S."/>
            <person name="Dinh H."/>
            <person name="Ebong V.E."/>
            <person name="Edwards J.R."/>
            <person name="Egan A."/>
            <person name="El-Daye J."/>
            <person name="Escobedo L."/>
            <person name="Fernandez S."/>
            <person name="Fernando P.R."/>
            <person name="Flagg N."/>
            <person name="Forbes L.D."/>
            <person name="Fowler R.G."/>
            <person name="Fu Q."/>
            <person name="Gabisi R.A."/>
            <person name="Ganer J."/>
            <person name="Garbino Pronczuk A."/>
            <person name="Garcia R.M."/>
            <person name="Garner T."/>
            <person name="Garrett T.E."/>
            <person name="Gonzalez D.A."/>
            <person name="Hamid H."/>
            <person name="Hawkins E.S."/>
            <person name="Hirani K."/>
            <person name="Hogues M.E."/>
            <person name="Hollins B."/>
            <person name="Hsiao C.-H."/>
            <person name="Jabil R."/>
            <person name="James M.L."/>
            <person name="Jhangiani S.N."/>
            <person name="Johnson B."/>
            <person name="Johnson Q."/>
            <person name="Joshi V."/>
            <person name="Kalu J.B."/>
            <person name="Kam C."/>
            <person name="Kashfia A."/>
            <person name="Keebler J."/>
            <person name="Kisamo H."/>
            <person name="Kovar C.L."/>
            <person name="Lago L.A."/>
            <person name="Lai C.-Y."/>
            <person name="Laidlaw J."/>
            <person name="Lara F."/>
            <person name="Le T.-K."/>
            <person name="Lee S.L."/>
            <person name="Legall F.H."/>
            <person name="Lemon S.J."/>
            <person name="Lewis L.R."/>
            <person name="Li B."/>
            <person name="Liu Y."/>
            <person name="Liu Y.-S."/>
            <person name="Lopez J."/>
            <person name="Lozado R.J."/>
            <person name="Lu J."/>
            <person name="Madu R.C."/>
            <person name="Maheshwari M."/>
            <person name="Maheshwari R."/>
            <person name="Malloy K."/>
            <person name="Martinez E."/>
            <person name="Mathew T."/>
            <person name="Mercado I.C."/>
            <person name="Mercado C."/>
            <person name="Meyer B."/>
            <person name="Montgomery K."/>
            <person name="Morgan M.B."/>
            <person name="Munidasa M."/>
            <person name="Nazareth L.V."/>
            <person name="Nelson J."/>
            <person name="Ng B.M."/>
            <person name="Nguyen N.B."/>
            <person name="Nguyen P.Q."/>
            <person name="Nguyen T."/>
            <person name="Obregon M."/>
            <person name="Okwuonu G.O."/>
            <person name="Onwere C.G."/>
            <person name="Orozco G."/>
            <person name="Parra A."/>
            <person name="Patel S."/>
            <person name="Patil S."/>
            <person name="Perez A."/>
            <person name="Perez Y."/>
            <person name="Pham C."/>
            <person name="Primus E.L."/>
            <person name="Pu L.-L."/>
            <person name="Puazo M."/>
            <person name="Qin X."/>
            <person name="Quiroz J.B."/>
            <person name="Reese J."/>
            <person name="Richards S."/>
            <person name="Rives C.M."/>
            <person name="Robberts R."/>
            <person name="Ruiz S.J."/>
            <person name="Ruiz M.J."/>
            <person name="Santibanez J."/>
            <person name="Schneider B.W."/>
            <person name="Sisson I."/>
            <person name="Smith M."/>
            <person name="Sodergren E."/>
            <person name="Song X.-Z."/>
            <person name="Song B.B."/>
            <person name="Summersgill H."/>
            <person name="Thelus R."/>
            <person name="Thornton R.D."/>
            <person name="Trejos Z.Y."/>
            <person name="Usmani K."/>
            <person name="Vattathil S."/>
            <person name="Villasana D."/>
            <person name="Walker D.L."/>
            <person name="Wang S."/>
            <person name="Wang K."/>
            <person name="White C.S."/>
            <person name="Williams A.C."/>
            <person name="Williamson J."/>
            <person name="Wilson K."/>
            <person name="Woghiren I.O."/>
            <person name="Woodworth J.R."/>
            <person name="Worley K.C."/>
            <person name="Wright R.A."/>
            <person name="Wu W."/>
            <person name="Young L."/>
            <person name="Zhang L."/>
            <person name="Zhang J."/>
            <person name="Zhu Y."/>
            <person name="Muzny D.M."/>
            <person name="Weinstock G."/>
            <person name="Gibbs R.A."/>
        </authorList>
    </citation>
    <scope>NUCLEOTIDE SEQUENCE [LARGE SCALE GENOMIC DNA]</scope>
    <source>
        <strain evidence="4">LSR1</strain>
    </source>
</reference>
<dbReference type="InterPro" id="IPR001878">
    <property type="entry name" value="Znf_CCHC"/>
</dbReference>
<evidence type="ECO:0000259" key="2">
    <source>
        <dbReference type="PROSITE" id="PS50158"/>
    </source>
</evidence>
<dbReference type="GO" id="GO:0003676">
    <property type="term" value="F:nucleic acid binding"/>
    <property type="evidence" value="ECO:0007669"/>
    <property type="project" value="InterPro"/>
</dbReference>
<dbReference type="OrthoDB" id="6617244at2759"/>
<dbReference type="Pfam" id="PF03564">
    <property type="entry name" value="DUF1759"/>
    <property type="match status" value="1"/>
</dbReference>
<evidence type="ECO:0000256" key="1">
    <source>
        <dbReference type="PROSITE-ProRule" id="PRU00047"/>
    </source>
</evidence>
<keyword evidence="4" id="KW-1185">Reference proteome</keyword>
<dbReference type="PANTHER" id="PTHR47331">
    <property type="entry name" value="PHD-TYPE DOMAIN-CONTAINING PROTEIN"/>
    <property type="match status" value="1"/>
</dbReference>
<dbReference type="SUPFAM" id="SSF57756">
    <property type="entry name" value="Retrovirus zinc finger-like domains"/>
    <property type="match status" value="1"/>
</dbReference>
<dbReference type="AlphaFoldDB" id="A0A8R2F7Y4"/>
<dbReference type="EnsemblMetazoa" id="XM_008184279.1">
    <property type="protein sequence ID" value="XP_008182501.1"/>
    <property type="gene ID" value="LOC103309271"/>
</dbReference>
<dbReference type="GO" id="GO:0008270">
    <property type="term" value="F:zinc ion binding"/>
    <property type="evidence" value="ECO:0007669"/>
    <property type="project" value="UniProtKB-KW"/>
</dbReference>
<organism evidence="3 4">
    <name type="scientific">Acyrthosiphon pisum</name>
    <name type="common">Pea aphid</name>
    <dbReference type="NCBI Taxonomy" id="7029"/>
    <lineage>
        <taxon>Eukaryota</taxon>
        <taxon>Metazoa</taxon>
        <taxon>Ecdysozoa</taxon>
        <taxon>Arthropoda</taxon>
        <taxon>Hexapoda</taxon>
        <taxon>Insecta</taxon>
        <taxon>Pterygota</taxon>
        <taxon>Neoptera</taxon>
        <taxon>Paraneoptera</taxon>
        <taxon>Hemiptera</taxon>
        <taxon>Sternorrhyncha</taxon>
        <taxon>Aphidomorpha</taxon>
        <taxon>Aphidoidea</taxon>
        <taxon>Aphididae</taxon>
        <taxon>Macrosiphini</taxon>
        <taxon>Acyrthosiphon</taxon>
    </lineage>
</organism>
<dbReference type="SMART" id="SM00343">
    <property type="entry name" value="ZnF_C2HC"/>
    <property type="match status" value="1"/>
</dbReference>
<evidence type="ECO:0000313" key="4">
    <source>
        <dbReference type="Proteomes" id="UP000007819"/>
    </source>
</evidence>
<evidence type="ECO:0000313" key="3">
    <source>
        <dbReference type="EnsemblMetazoa" id="XP_008182501.1"/>
    </source>
</evidence>
<dbReference type="RefSeq" id="XP_008182501.1">
    <property type="nucleotide sequence ID" value="XM_008184279.1"/>
</dbReference>
<sequence>MEIIKKKLLNKRKLIEKKRSAHTKDLIEKLNEFVIKTQLALLEDAFTSYMGIHEQLADLEEDEKQQEHIDKLMEVSNTYVTLKADFLESLSNLTISENRQTVQQNIRLPPINLTQFGGNLEEWYSFKDQFETMVHKNKDINNTEKMYYLKTNLIGQAATVISSLSSDATNYTEAWKSVVSRYDNKYLVFQIRMHHLFSQPAAQQESAIALKNLIDCTNKHVRALQALGRPTKYWDDILVHLVSTKLPPEMRKTWEIDSTSYVNFPTWHNLSEFIENRVHALEVIQFRHGPSKPKTTTKTVSHATMVRQQDSKPSCQVCSLPHSIYKCSMFMKASVEEQRTLALKSSLCWNCLRPGHQKKQCTMDKVCNVCQAKHHTLLHLPEATVDIVT</sequence>
<dbReference type="PANTHER" id="PTHR47331:SF5">
    <property type="entry name" value="RIBONUCLEASE H"/>
    <property type="match status" value="1"/>
</dbReference>
<dbReference type="KEGG" id="api:103309271"/>
<keyword evidence="1" id="KW-0863">Zinc-finger</keyword>
<feature type="domain" description="CCHC-type" evidence="2">
    <location>
        <begin position="348"/>
        <end position="361"/>
    </location>
</feature>
<accession>A0A8R2F7Y4</accession>
<protein>
    <recommendedName>
        <fullName evidence="2">CCHC-type domain-containing protein</fullName>
    </recommendedName>
</protein>
<keyword evidence="1" id="KW-0479">Metal-binding</keyword>
<dbReference type="InterPro" id="IPR036875">
    <property type="entry name" value="Znf_CCHC_sf"/>
</dbReference>
<reference evidence="3" key="2">
    <citation type="submission" date="2022-06" db="UniProtKB">
        <authorList>
            <consortium name="EnsemblMetazoa"/>
        </authorList>
    </citation>
    <scope>IDENTIFICATION</scope>
</reference>
<dbReference type="GeneID" id="103309271"/>